<keyword evidence="4" id="KW-0804">Transcription</keyword>
<dbReference type="InterPro" id="IPR025943">
    <property type="entry name" value="Sigma_54_int_dom_ATP-bd_2"/>
</dbReference>
<dbReference type="PROSITE" id="PS00676">
    <property type="entry name" value="SIGMA54_INTERACT_2"/>
    <property type="match status" value="1"/>
</dbReference>
<dbReference type="PANTHER" id="PTHR32071">
    <property type="entry name" value="TRANSCRIPTIONAL REGULATORY PROTEIN"/>
    <property type="match status" value="1"/>
</dbReference>
<dbReference type="Pfam" id="PF00158">
    <property type="entry name" value="Sigma54_activat"/>
    <property type="match status" value="1"/>
</dbReference>
<dbReference type="PRINTS" id="PR01590">
    <property type="entry name" value="HTHFIS"/>
</dbReference>
<dbReference type="EMBL" id="FR695868">
    <property type="protein sequence ID" value="CBX28622.1"/>
    <property type="molecule type" value="Genomic_DNA"/>
</dbReference>
<evidence type="ECO:0000256" key="3">
    <source>
        <dbReference type="ARBA" id="ARBA00023015"/>
    </source>
</evidence>
<dbReference type="Pfam" id="PF25601">
    <property type="entry name" value="AAA_lid_14"/>
    <property type="match status" value="1"/>
</dbReference>
<accession>E1YDH8</accession>
<evidence type="ECO:0000256" key="5">
    <source>
        <dbReference type="SAM" id="MobiDB-lite"/>
    </source>
</evidence>
<protein>
    <recommendedName>
        <fullName evidence="9">PAS modulated sigma54 specific transcriptional regulator, Fis family</fullName>
    </recommendedName>
</protein>
<dbReference type="InterPro" id="IPR035965">
    <property type="entry name" value="PAS-like_dom_sf"/>
</dbReference>
<evidence type="ECO:0000256" key="2">
    <source>
        <dbReference type="ARBA" id="ARBA00022840"/>
    </source>
</evidence>
<dbReference type="SUPFAM" id="SSF55785">
    <property type="entry name" value="PYP-like sensor domain (PAS domain)"/>
    <property type="match status" value="2"/>
</dbReference>
<dbReference type="SUPFAM" id="SSF46689">
    <property type="entry name" value="Homeodomain-like"/>
    <property type="match status" value="1"/>
</dbReference>
<dbReference type="InterPro" id="IPR009057">
    <property type="entry name" value="Homeodomain-like_sf"/>
</dbReference>
<dbReference type="FunFam" id="3.40.50.300:FF:000006">
    <property type="entry name" value="DNA-binding transcriptional regulator NtrC"/>
    <property type="match status" value="1"/>
</dbReference>
<dbReference type="InterPro" id="IPR000014">
    <property type="entry name" value="PAS"/>
</dbReference>
<dbReference type="InterPro" id="IPR058031">
    <property type="entry name" value="AAA_lid_NorR"/>
</dbReference>
<evidence type="ECO:0000256" key="4">
    <source>
        <dbReference type="ARBA" id="ARBA00023163"/>
    </source>
</evidence>
<evidence type="ECO:0000259" key="6">
    <source>
        <dbReference type="PROSITE" id="PS50045"/>
    </source>
</evidence>
<proteinExistence type="predicted"/>
<evidence type="ECO:0000259" key="7">
    <source>
        <dbReference type="PROSITE" id="PS50112"/>
    </source>
</evidence>
<dbReference type="CDD" id="cd00009">
    <property type="entry name" value="AAA"/>
    <property type="match status" value="1"/>
</dbReference>
<dbReference type="Pfam" id="PF02954">
    <property type="entry name" value="HTH_8"/>
    <property type="match status" value="1"/>
</dbReference>
<feature type="region of interest" description="Disordered" evidence="5">
    <location>
        <begin position="523"/>
        <end position="545"/>
    </location>
</feature>
<reference evidence="8" key="1">
    <citation type="journal article" date="2011" name="Environ. Microbiol.">
        <title>Genomic insights into the metabolic potential of the polycyclic aromatic hydrocarbon degrading sulfate-reducing Deltaproteobacterium N47.</title>
        <authorList>
            <person name="Bergmann F."/>
            <person name="Selesi D."/>
            <person name="Weinmaier T."/>
            <person name="Tischler P."/>
            <person name="Rattei T."/>
            <person name="Meckenstock R.U."/>
        </authorList>
    </citation>
    <scope>NUCLEOTIDE SEQUENCE</scope>
</reference>
<dbReference type="GO" id="GO:0043565">
    <property type="term" value="F:sequence-specific DNA binding"/>
    <property type="evidence" value="ECO:0007669"/>
    <property type="project" value="InterPro"/>
</dbReference>
<dbReference type="CDD" id="cd00130">
    <property type="entry name" value="PAS"/>
    <property type="match status" value="1"/>
</dbReference>
<dbReference type="InterPro" id="IPR002078">
    <property type="entry name" value="Sigma_54_int"/>
</dbReference>
<feature type="domain" description="Sigma-54 factor interaction" evidence="6">
    <location>
        <begin position="274"/>
        <end position="503"/>
    </location>
</feature>
<keyword evidence="3" id="KW-0805">Transcription regulation</keyword>
<keyword evidence="2" id="KW-0067">ATP-binding</keyword>
<dbReference type="SMART" id="SM00382">
    <property type="entry name" value="AAA"/>
    <property type="match status" value="1"/>
</dbReference>
<gene>
    <name evidence="8" type="ORF">N47_G39460</name>
</gene>
<dbReference type="GO" id="GO:0005524">
    <property type="term" value="F:ATP binding"/>
    <property type="evidence" value="ECO:0007669"/>
    <property type="project" value="UniProtKB-KW"/>
</dbReference>
<dbReference type="InterPro" id="IPR027417">
    <property type="entry name" value="P-loop_NTPase"/>
</dbReference>
<dbReference type="GO" id="GO:0006355">
    <property type="term" value="P:regulation of DNA-templated transcription"/>
    <property type="evidence" value="ECO:0007669"/>
    <property type="project" value="InterPro"/>
</dbReference>
<evidence type="ECO:0000313" key="8">
    <source>
        <dbReference type="EMBL" id="CBX28622.1"/>
    </source>
</evidence>
<dbReference type="SUPFAM" id="SSF52540">
    <property type="entry name" value="P-loop containing nucleoside triphosphate hydrolases"/>
    <property type="match status" value="1"/>
</dbReference>
<dbReference type="NCBIfam" id="TIGR00229">
    <property type="entry name" value="sensory_box"/>
    <property type="match status" value="1"/>
</dbReference>
<organism evidence="8">
    <name type="scientific">uncultured Desulfobacterium sp</name>
    <dbReference type="NCBI Taxonomy" id="201089"/>
    <lineage>
        <taxon>Bacteria</taxon>
        <taxon>Pseudomonadati</taxon>
        <taxon>Thermodesulfobacteriota</taxon>
        <taxon>Desulfobacteria</taxon>
        <taxon>Desulfobacterales</taxon>
        <taxon>Desulfobacteriaceae</taxon>
        <taxon>Desulfobacterium</taxon>
        <taxon>environmental samples</taxon>
    </lineage>
</organism>
<dbReference type="Gene3D" id="1.10.10.60">
    <property type="entry name" value="Homeodomain-like"/>
    <property type="match status" value="1"/>
</dbReference>
<dbReference type="PROSITE" id="PS50112">
    <property type="entry name" value="PAS"/>
    <property type="match status" value="1"/>
</dbReference>
<dbReference type="InterPro" id="IPR003593">
    <property type="entry name" value="AAA+_ATPase"/>
</dbReference>
<dbReference type="AlphaFoldDB" id="E1YDH8"/>
<keyword evidence="1" id="KW-0547">Nucleotide-binding</keyword>
<dbReference type="Gene3D" id="3.40.50.300">
    <property type="entry name" value="P-loop containing nucleotide triphosphate hydrolases"/>
    <property type="match status" value="1"/>
</dbReference>
<sequence>MNFRKGKMSSKTKIKSSRHIKSDQLLELFDELNIGAFTVDIHRKVSSMNLTAQALMGLKEAEATNQDCREVFCGVPCMIKCLFKSGKAWDDDSAVKAEETPHRLVTRLATPIYDSEQNLVGCLTILQDHFPITDLINRVHFEERSLKMILENLDIGIFTVNRGGHITFFNNTAETISGYARNQVLGKPCSALFEGVGENDLEMLKDSIENGNTRSNHKGRMKTKSGDIIPLRASYMALRNEKGAIVGGLSTFYDLTVVYNLNKAVTERYTFHDMIGKDPAMQKIFEITRVVAGTNSTVLIEGPTGTGKDLLAKVIHSESNRAGKPFVKVNCAALPENLLESEMFGYTKGAFTGADRDKPGRFQEASGGTILLDEIGDLPLSLQAKLLHVLEDRKFYPLGSRRPVSVDIRILSASNRGLKNLVDKQLFREDLYYRLNVLQIELPYLKDRKADIPLLIRHIMRKHFEPSLHQIKDISEKAMEALLNYDYPGNVREMENIIEHALIISQTEKIELHHLPDYMQKRLKSSGPDFDENQDHKKPAAANKERETILKALRSNNWNRAQAANALKMERTTLWRKMKRYNIIKQLPE</sequence>
<name>E1YDH8_9BACT</name>
<evidence type="ECO:0008006" key="9">
    <source>
        <dbReference type="Google" id="ProtNLM"/>
    </source>
</evidence>
<evidence type="ECO:0000256" key="1">
    <source>
        <dbReference type="ARBA" id="ARBA00022741"/>
    </source>
</evidence>
<dbReference type="InterPro" id="IPR002197">
    <property type="entry name" value="HTH_Fis"/>
</dbReference>
<dbReference type="SMART" id="SM00091">
    <property type="entry name" value="PAS"/>
    <property type="match status" value="2"/>
</dbReference>
<dbReference type="Pfam" id="PF13426">
    <property type="entry name" value="PAS_9"/>
    <property type="match status" value="2"/>
</dbReference>
<feature type="domain" description="PAS" evidence="7">
    <location>
        <begin position="142"/>
        <end position="215"/>
    </location>
</feature>
<dbReference type="PROSITE" id="PS50045">
    <property type="entry name" value="SIGMA54_INTERACT_4"/>
    <property type="match status" value="1"/>
</dbReference>
<feature type="compositionally biased region" description="Basic and acidic residues" evidence="5">
    <location>
        <begin position="533"/>
        <end position="545"/>
    </location>
</feature>
<dbReference type="Gene3D" id="1.10.8.60">
    <property type="match status" value="1"/>
</dbReference>
<dbReference type="Gene3D" id="3.30.450.20">
    <property type="entry name" value="PAS domain"/>
    <property type="match status" value="2"/>
</dbReference>